<feature type="domain" description="Nucleotide-diphospho-sugar transferase" evidence="1">
    <location>
        <begin position="94"/>
        <end position="290"/>
    </location>
</feature>
<reference evidence="2" key="1">
    <citation type="journal article" date="2013" name="Genetics">
        <title>The draft genome and transcriptome of Panagrellus redivivus are shaped by the harsh demands of a free-living lifestyle.</title>
        <authorList>
            <person name="Srinivasan J."/>
            <person name="Dillman A.R."/>
            <person name="Macchietto M.G."/>
            <person name="Heikkinen L."/>
            <person name="Lakso M."/>
            <person name="Fracchia K.M."/>
            <person name="Antoshechkin I."/>
            <person name="Mortazavi A."/>
            <person name="Wong G."/>
            <person name="Sternberg P.W."/>
        </authorList>
    </citation>
    <scope>NUCLEOTIDE SEQUENCE [LARGE SCALE GENOMIC DNA]</scope>
    <source>
        <strain evidence="2">MT8872</strain>
    </source>
</reference>
<name>A0A7E4VQ08_PANRE</name>
<reference evidence="3" key="2">
    <citation type="submission" date="2020-10" db="UniProtKB">
        <authorList>
            <consortium name="WormBaseParasite"/>
        </authorList>
    </citation>
    <scope>IDENTIFICATION</scope>
</reference>
<protein>
    <submittedName>
        <fullName evidence="3">Nucleotid_trans domain-containing protein</fullName>
    </submittedName>
</protein>
<dbReference type="Proteomes" id="UP000492821">
    <property type="component" value="Unassembled WGS sequence"/>
</dbReference>
<dbReference type="InterPro" id="IPR005069">
    <property type="entry name" value="Nucl-diP-sugar_transferase"/>
</dbReference>
<dbReference type="AlphaFoldDB" id="A0A7E4VQ08"/>
<dbReference type="Pfam" id="PF03407">
    <property type="entry name" value="Nucleotid_trans"/>
    <property type="match status" value="1"/>
</dbReference>
<organism evidence="2 3">
    <name type="scientific">Panagrellus redivivus</name>
    <name type="common">Microworm</name>
    <dbReference type="NCBI Taxonomy" id="6233"/>
    <lineage>
        <taxon>Eukaryota</taxon>
        <taxon>Metazoa</taxon>
        <taxon>Ecdysozoa</taxon>
        <taxon>Nematoda</taxon>
        <taxon>Chromadorea</taxon>
        <taxon>Rhabditida</taxon>
        <taxon>Tylenchina</taxon>
        <taxon>Panagrolaimomorpha</taxon>
        <taxon>Panagrolaimoidea</taxon>
        <taxon>Panagrolaimidae</taxon>
        <taxon>Panagrellus</taxon>
    </lineage>
</organism>
<accession>A0A7E4VQ08</accession>
<evidence type="ECO:0000259" key="1">
    <source>
        <dbReference type="Pfam" id="PF03407"/>
    </source>
</evidence>
<evidence type="ECO:0000313" key="2">
    <source>
        <dbReference type="Proteomes" id="UP000492821"/>
    </source>
</evidence>
<dbReference type="WBParaSite" id="Pan_g2378.t1">
    <property type="protein sequence ID" value="Pan_g2378.t1"/>
    <property type="gene ID" value="Pan_g2378"/>
</dbReference>
<dbReference type="PANTHER" id="PTHR31967">
    <property type="entry name" value="GROUNDHOG (HEDGEHOG-LIKE FAMILY)-RELATED"/>
    <property type="match status" value="1"/>
</dbReference>
<evidence type="ECO:0000313" key="3">
    <source>
        <dbReference type="WBParaSite" id="Pan_g2378.t1"/>
    </source>
</evidence>
<proteinExistence type="predicted"/>
<keyword evidence="2" id="KW-1185">Reference proteome</keyword>
<dbReference type="PANTHER" id="PTHR31967:SF9">
    <property type="entry name" value="NUCLEOTIDE-DIPHOSPHO-SUGAR TRANSFERASE DOMAIN-CONTAINING PROTEIN"/>
    <property type="match status" value="1"/>
</dbReference>
<sequence length="374" mass="42919">MPSKLLRLLTVKHVLLSLLTVLVARKIFIGKLAMDYVQTCKSEVDFEALISSSSFAYTVKNFSETEPSLIVIQNQHALNMTFNWLCNTADMKGVHERTVIVTLDKASERSLKKHWPGIRTLHWPVSCLADAFNYGDGRYQLFYLFRSNLARAFLHFGKPFWMIQQDTFWRDNLLELNLESRKTESDLVFDRATESGGEIIAGGYYFVRPTCAAKAFFRKLSSDLEEFYTPDNAYMTTLCADRGIATCGSIPFHIITNWIWLHEPSRVSDAAKIPYLIQFDGDTKLGGKLGKMRSLGFYFVKSDGHTCNADAVRKATKLLSDKETRLNTASIKSYSHLQFGLYQWFIDQFYKSTVTKKFMEAIVFPYAHYFMITL</sequence>